<organism evidence="1 2">
    <name type="scientific">Mucuna pruriens</name>
    <name type="common">Velvet bean</name>
    <name type="synonym">Dolichos pruriens</name>
    <dbReference type="NCBI Taxonomy" id="157652"/>
    <lineage>
        <taxon>Eukaryota</taxon>
        <taxon>Viridiplantae</taxon>
        <taxon>Streptophyta</taxon>
        <taxon>Embryophyta</taxon>
        <taxon>Tracheophyta</taxon>
        <taxon>Spermatophyta</taxon>
        <taxon>Magnoliopsida</taxon>
        <taxon>eudicotyledons</taxon>
        <taxon>Gunneridae</taxon>
        <taxon>Pentapetalae</taxon>
        <taxon>rosids</taxon>
        <taxon>fabids</taxon>
        <taxon>Fabales</taxon>
        <taxon>Fabaceae</taxon>
        <taxon>Papilionoideae</taxon>
        <taxon>50 kb inversion clade</taxon>
        <taxon>NPAAA clade</taxon>
        <taxon>indigoferoid/millettioid clade</taxon>
        <taxon>Phaseoleae</taxon>
        <taxon>Mucuna</taxon>
    </lineage>
</organism>
<accession>A0A371HGW5</accession>
<keyword evidence="2" id="KW-1185">Reference proteome</keyword>
<reference evidence="1" key="1">
    <citation type="submission" date="2018-05" db="EMBL/GenBank/DDBJ databases">
        <title>Draft genome of Mucuna pruriens seed.</title>
        <authorList>
            <person name="Nnadi N.E."/>
            <person name="Vos R."/>
            <person name="Hasami M.H."/>
            <person name="Devisetty U.K."/>
            <person name="Aguiy J.C."/>
        </authorList>
    </citation>
    <scope>NUCLEOTIDE SEQUENCE [LARGE SCALE GENOMIC DNA]</scope>
    <source>
        <strain evidence="1">JCA_2017</strain>
    </source>
</reference>
<sequence>IAEHIRSFKEAIIIPSNHNLGINEFLKEVDKDGNSKQTKTFFLLLVKIFLAEFIKSNGIMSLRDFFQREKRKRESSKCKAHLRIKLQKSNDIIPSEWRVIKFVGNHNHVLLTELEVFFLPLKHHMEMTKYHSKRILSLRNKKICSRDVVHCPLVSKTKGCPKQRRIKGGKELSQNQNTWELCKGMGHNIVTCPLKETQSS</sequence>
<gene>
    <name evidence="1" type="ORF">CR513_14542</name>
</gene>
<feature type="non-terminal residue" evidence="1">
    <location>
        <position position="1"/>
    </location>
</feature>
<protein>
    <recommendedName>
        <fullName evidence="3">FAR1 domain-containing protein</fullName>
    </recommendedName>
</protein>
<proteinExistence type="predicted"/>
<evidence type="ECO:0000313" key="1">
    <source>
        <dbReference type="EMBL" id="RDY02051.1"/>
    </source>
</evidence>
<dbReference type="OrthoDB" id="1422294at2759"/>
<evidence type="ECO:0008006" key="3">
    <source>
        <dbReference type="Google" id="ProtNLM"/>
    </source>
</evidence>
<dbReference type="EMBL" id="QJKJ01002607">
    <property type="protein sequence ID" value="RDY02051.1"/>
    <property type="molecule type" value="Genomic_DNA"/>
</dbReference>
<comment type="caution">
    <text evidence="1">The sequence shown here is derived from an EMBL/GenBank/DDBJ whole genome shotgun (WGS) entry which is preliminary data.</text>
</comment>
<dbReference type="Proteomes" id="UP000257109">
    <property type="component" value="Unassembled WGS sequence"/>
</dbReference>
<evidence type="ECO:0000313" key="2">
    <source>
        <dbReference type="Proteomes" id="UP000257109"/>
    </source>
</evidence>
<feature type="non-terminal residue" evidence="1">
    <location>
        <position position="200"/>
    </location>
</feature>
<dbReference type="AlphaFoldDB" id="A0A371HGW5"/>
<name>A0A371HGW5_MUCPR</name>